<dbReference type="InterPro" id="IPR000086">
    <property type="entry name" value="NUDIX_hydrolase_dom"/>
</dbReference>
<evidence type="ECO:0000256" key="6">
    <source>
        <dbReference type="ARBA" id="ARBA00022842"/>
    </source>
</evidence>
<evidence type="ECO:0000256" key="2">
    <source>
        <dbReference type="ARBA" id="ARBA00001946"/>
    </source>
</evidence>
<keyword evidence="9" id="KW-1185">Reference proteome</keyword>
<dbReference type="RefSeq" id="XP_002741260.2">
    <property type="nucleotide sequence ID" value="XM_002741214.2"/>
</dbReference>
<accession>A0ABM0H050</accession>
<evidence type="ECO:0000256" key="7">
    <source>
        <dbReference type="ARBA" id="ARBA00023211"/>
    </source>
</evidence>
<evidence type="ECO:0000256" key="1">
    <source>
        <dbReference type="ARBA" id="ARBA00001936"/>
    </source>
</evidence>
<evidence type="ECO:0000259" key="8">
    <source>
        <dbReference type="PROSITE" id="PS51462"/>
    </source>
</evidence>
<gene>
    <name evidence="10" type="primary">LOC100376949</name>
</gene>
<evidence type="ECO:0000256" key="3">
    <source>
        <dbReference type="ARBA" id="ARBA00005582"/>
    </source>
</evidence>
<dbReference type="SUPFAM" id="SSF55811">
    <property type="entry name" value="Nudix"/>
    <property type="match status" value="1"/>
</dbReference>
<dbReference type="CDD" id="cd18870">
    <property type="entry name" value="NUDIX_AcylCoAdiphos_Nudt19"/>
    <property type="match status" value="1"/>
</dbReference>
<comment type="similarity">
    <text evidence="3">Belongs to the Nudix hydrolase family.</text>
</comment>
<evidence type="ECO:0000256" key="4">
    <source>
        <dbReference type="ARBA" id="ARBA00022723"/>
    </source>
</evidence>
<keyword evidence="5" id="KW-0378">Hydrolase</keyword>
<comment type="cofactor">
    <cofactor evidence="2">
        <name>Mg(2+)</name>
        <dbReference type="ChEBI" id="CHEBI:18420"/>
    </cofactor>
</comment>
<dbReference type="InterPro" id="IPR039121">
    <property type="entry name" value="NUDT19"/>
</dbReference>
<evidence type="ECO:0000313" key="9">
    <source>
        <dbReference type="Proteomes" id="UP000694865"/>
    </source>
</evidence>
<dbReference type="PANTHER" id="PTHR12318">
    <property type="entry name" value="TESTOSTERONE-REGULATED PROTEIN RP2"/>
    <property type="match status" value="1"/>
</dbReference>
<dbReference type="GeneID" id="100376949"/>
<dbReference type="InterPro" id="IPR015797">
    <property type="entry name" value="NUDIX_hydrolase-like_dom_sf"/>
</dbReference>
<protein>
    <submittedName>
        <fullName evidence="10">Nucleoside diphosphate-linked moiety X motif 19, mitochondrial-like</fullName>
    </submittedName>
</protein>
<dbReference type="PANTHER" id="PTHR12318:SF0">
    <property type="entry name" value="ACYL-COENZYME A DIPHOSPHATASE NUDT19"/>
    <property type="match status" value="1"/>
</dbReference>
<reference evidence="10" key="1">
    <citation type="submission" date="2025-08" db="UniProtKB">
        <authorList>
            <consortium name="RefSeq"/>
        </authorList>
    </citation>
    <scope>IDENTIFICATION</scope>
    <source>
        <tissue evidence="10">Testes</tissue>
    </source>
</reference>
<feature type="domain" description="Nudix hydrolase" evidence="8">
    <location>
        <begin position="1"/>
        <end position="215"/>
    </location>
</feature>
<keyword evidence="7" id="KW-0464">Manganese</keyword>
<evidence type="ECO:0000256" key="5">
    <source>
        <dbReference type="ARBA" id="ARBA00022801"/>
    </source>
</evidence>
<organism evidence="9 10">
    <name type="scientific">Saccoglossus kowalevskii</name>
    <name type="common">Acorn worm</name>
    <dbReference type="NCBI Taxonomy" id="10224"/>
    <lineage>
        <taxon>Eukaryota</taxon>
        <taxon>Metazoa</taxon>
        <taxon>Hemichordata</taxon>
        <taxon>Enteropneusta</taxon>
        <taxon>Harrimaniidae</taxon>
        <taxon>Saccoglossus</taxon>
    </lineage>
</organism>
<keyword evidence="6" id="KW-0460">Magnesium</keyword>
<comment type="cofactor">
    <cofactor evidence="1">
        <name>Mn(2+)</name>
        <dbReference type="ChEBI" id="CHEBI:29035"/>
    </cofactor>
</comment>
<sequence length="335" mass="38553">MLERHGKSRFMPNTYVFPGGVIDKADFSSDWLDLFSRHGCKPTIFDPILNIKGQRPQLMTATRSSQVSNELAFRICTIRETFEESGILLTKDAANINTETATPSLSYEYKHPFSADDLENWRLRVHNNAHEFIQLCRHINHVPDVWSLLEWSNWLTPADLGPLRYNTMFYICCVDSVPDAYYDEREMSNLKWLSPMDGLSLFKQESILLAPPQSYELSRLCNYSNIKDLHEFTVNRSDKGCEFLFPVRVNAADGIISLIPGDDMYPKQPDLVGEREIIEIEQSVVENRQSTKNLNRVELLGVFNHDFHCNVSPAYGHVKPILMSNIMKNLEKCKL</sequence>
<keyword evidence="4" id="KW-0479">Metal-binding</keyword>
<dbReference type="Gene3D" id="3.90.79.10">
    <property type="entry name" value="Nucleoside Triphosphate Pyrophosphohydrolase"/>
    <property type="match status" value="1"/>
</dbReference>
<proteinExistence type="inferred from homology"/>
<evidence type="ECO:0000313" key="10">
    <source>
        <dbReference type="RefSeq" id="XP_002741260.2"/>
    </source>
</evidence>
<dbReference type="Proteomes" id="UP000694865">
    <property type="component" value="Unplaced"/>
</dbReference>
<name>A0ABM0H050_SACKO</name>
<dbReference type="PROSITE" id="PS51462">
    <property type="entry name" value="NUDIX"/>
    <property type="match status" value="1"/>
</dbReference>